<name>A0A5D4H539_9SPHI</name>
<keyword evidence="3" id="KW-1185">Reference proteome</keyword>
<organism evidence="2 3">
    <name type="scientific">Sphingobacterium phlebotomi</name>
    <dbReference type="NCBI Taxonomy" id="2605433"/>
    <lineage>
        <taxon>Bacteria</taxon>
        <taxon>Pseudomonadati</taxon>
        <taxon>Bacteroidota</taxon>
        <taxon>Sphingobacteriia</taxon>
        <taxon>Sphingobacteriales</taxon>
        <taxon>Sphingobacteriaceae</taxon>
        <taxon>Sphingobacterium</taxon>
    </lineage>
</organism>
<gene>
    <name evidence="2" type="ORF">FXV77_10885</name>
</gene>
<evidence type="ECO:0000256" key="1">
    <source>
        <dbReference type="SAM" id="SignalP"/>
    </source>
</evidence>
<proteinExistence type="predicted"/>
<sequence>MKTFMNSLLITLPLLSLSGGVSTSISDLFNTKEIVEEVVHTKSYEILQDITMNTQGNSKTTFDNSAVILPEFQLIGPCTLNNNEKKIALLAYYTSKGVSIYSPNNATNIIKNYRCNGVPYEALITPAEWTATRFRVLLPSNKKQRAVYEAFNSGDITQLSDDLFKGIPEPSSSAIRYSTTETPASNVFNTIDTYLIWAKIPTEQGSMNVLIRMKKVTENENLSTLKFDLAVPKD</sequence>
<dbReference type="RefSeq" id="WP_148919265.1">
    <property type="nucleotide sequence ID" value="NZ_VTAV01000006.1"/>
</dbReference>
<feature type="signal peptide" evidence="1">
    <location>
        <begin position="1"/>
        <end position="23"/>
    </location>
</feature>
<protein>
    <submittedName>
        <fullName evidence="2">Uncharacterized protein</fullName>
    </submittedName>
</protein>
<keyword evidence="1" id="KW-0732">Signal</keyword>
<comment type="caution">
    <text evidence="2">The sequence shown here is derived from an EMBL/GenBank/DDBJ whole genome shotgun (WGS) entry which is preliminary data.</text>
</comment>
<dbReference type="AlphaFoldDB" id="A0A5D4H539"/>
<evidence type="ECO:0000313" key="3">
    <source>
        <dbReference type="Proteomes" id="UP000322362"/>
    </source>
</evidence>
<dbReference type="Proteomes" id="UP000322362">
    <property type="component" value="Unassembled WGS sequence"/>
</dbReference>
<feature type="chain" id="PRO_5022940659" evidence="1">
    <location>
        <begin position="24"/>
        <end position="234"/>
    </location>
</feature>
<evidence type="ECO:0000313" key="2">
    <source>
        <dbReference type="EMBL" id="TYR35946.1"/>
    </source>
</evidence>
<dbReference type="EMBL" id="VTAV01000006">
    <property type="protein sequence ID" value="TYR35946.1"/>
    <property type="molecule type" value="Genomic_DNA"/>
</dbReference>
<accession>A0A5D4H539</accession>
<reference evidence="2 3" key="1">
    <citation type="submission" date="2019-08" db="EMBL/GenBank/DDBJ databases">
        <title>Phlebobacter frassis gen. nov. sp. nov., a new member of family Sphingobacteriaceae isolated from sand fly rearing media.</title>
        <authorList>
            <person name="Kakumanu M.L."/>
            <person name="Marayati B.F."/>
            <person name="Wada-Katsumata A."/>
            <person name="Wasserberg G."/>
            <person name="Schal C."/>
            <person name="Apperson C.S."/>
            <person name="Ponnusamy L."/>
        </authorList>
    </citation>
    <scope>NUCLEOTIDE SEQUENCE [LARGE SCALE GENOMIC DNA]</scope>
    <source>
        <strain evidence="2 3">SSI9</strain>
    </source>
</reference>